<dbReference type="EMBL" id="CAMPGE010010932">
    <property type="protein sequence ID" value="CAI2369776.1"/>
    <property type="molecule type" value="Genomic_DNA"/>
</dbReference>
<gene>
    <name evidence="9" type="ORF">ECRASSUSDP1_LOCUS11079</name>
</gene>
<dbReference type="Proteomes" id="UP001295684">
    <property type="component" value="Unassembled WGS sequence"/>
</dbReference>
<dbReference type="NCBIfam" id="TIGR01494">
    <property type="entry name" value="ATPase_P-type"/>
    <property type="match status" value="1"/>
</dbReference>
<keyword evidence="2" id="KW-1003">Cell membrane</keyword>
<feature type="transmembrane region" description="Helical" evidence="6">
    <location>
        <begin position="124"/>
        <end position="142"/>
    </location>
</feature>
<keyword evidence="3 6" id="KW-0812">Transmembrane</keyword>
<keyword evidence="10" id="KW-1185">Reference proteome</keyword>
<dbReference type="PRINTS" id="PR00119">
    <property type="entry name" value="CATATPASE"/>
</dbReference>
<dbReference type="GO" id="GO:0005886">
    <property type="term" value="C:plasma membrane"/>
    <property type="evidence" value="ECO:0007669"/>
    <property type="project" value="UniProtKB-SubCell"/>
</dbReference>
<feature type="transmembrane region" description="Helical" evidence="6">
    <location>
        <begin position="954"/>
        <end position="981"/>
    </location>
</feature>
<dbReference type="InterPro" id="IPR059000">
    <property type="entry name" value="ATPase_P-type_domA"/>
</dbReference>
<dbReference type="InterPro" id="IPR023299">
    <property type="entry name" value="ATPase_P-typ_cyto_dom_N"/>
</dbReference>
<dbReference type="FunFam" id="1.20.1110.10:FF:000095">
    <property type="entry name" value="Sodium/potassium-transporting ATPase subunit alpha-1"/>
    <property type="match status" value="1"/>
</dbReference>
<dbReference type="Pfam" id="PF13246">
    <property type="entry name" value="Cation_ATPase"/>
    <property type="match status" value="1"/>
</dbReference>
<dbReference type="InterPro" id="IPR008250">
    <property type="entry name" value="ATPase_P-typ_transduc_dom_A_sf"/>
</dbReference>
<evidence type="ECO:0000256" key="5">
    <source>
        <dbReference type="ARBA" id="ARBA00023136"/>
    </source>
</evidence>
<feature type="domain" description="Cation-transporting P-type ATPase C-terminal" evidence="8">
    <location>
        <begin position="908"/>
        <end position="1183"/>
    </location>
</feature>
<dbReference type="InterPro" id="IPR050510">
    <property type="entry name" value="Cation_transp_ATPase_P-type"/>
</dbReference>
<comment type="caution">
    <text evidence="9">The sequence shown here is derived from an EMBL/GenBank/DDBJ whole genome shotgun (WGS) entry which is preliminary data.</text>
</comment>
<organism evidence="9 10">
    <name type="scientific">Euplotes crassus</name>
    <dbReference type="NCBI Taxonomy" id="5936"/>
    <lineage>
        <taxon>Eukaryota</taxon>
        <taxon>Sar</taxon>
        <taxon>Alveolata</taxon>
        <taxon>Ciliophora</taxon>
        <taxon>Intramacronucleata</taxon>
        <taxon>Spirotrichea</taxon>
        <taxon>Hypotrichia</taxon>
        <taxon>Euplotida</taxon>
        <taxon>Euplotidae</taxon>
        <taxon>Moneuplotes</taxon>
    </lineage>
</organism>
<evidence type="ECO:0000256" key="3">
    <source>
        <dbReference type="ARBA" id="ARBA00022692"/>
    </source>
</evidence>
<dbReference type="InterPro" id="IPR006068">
    <property type="entry name" value="ATPase_P-typ_cation-transptr_C"/>
</dbReference>
<evidence type="ECO:0000256" key="1">
    <source>
        <dbReference type="ARBA" id="ARBA00004651"/>
    </source>
</evidence>
<dbReference type="GO" id="GO:0016887">
    <property type="term" value="F:ATP hydrolysis activity"/>
    <property type="evidence" value="ECO:0007669"/>
    <property type="project" value="InterPro"/>
</dbReference>
<evidence type="ECO:0000259" key="8">
    <source>
        <dbReference type="Pfam" id="PF00689"/>
    </source>
</evidence>
<dbReference type="SUPFAM" id="SSF81660">
    <property type="entry name" value="Metal cation-transporting ATPase, ATP-binding domain N"/>
    <property type="match status" value="1"/>
</dbReference>
<protein>
    <recommendedName>
        <fullName evidence="11">Cation-transporting P-type ATPase N-terminal domain-containing protein</fullName>
    </recommendedName>
</protein>
<evidence type="ECO:0000256" key="2">
    <source>
        <dbReference type="ARBA" id="ARBA00022475"/>
    </source>
</evidence>
<dbReference type="PANTHER" id="PTHR43294">
    <property type="entry name" value="SODIUM/POTASSIUM-TRANSPORTING ATPASE SUBUNIT ALPHA"/>
    <property type="match status" value="1"/>
</dbReference>
<dbReference type="SUPFAM" id="SSF56784">
    <property type="entry name" value="HAD-like"/>
    <property type="match status" value="1"/>
</dbReference>
<dbReference type="InterPro" id="IPR023214">
    <property type="entry name" value="HAD_sf"/>
</dbReference>
<sequence>MIPQPGLTEASRILYDKHNKKYEGGKQSDQPLDTDEPINIEQIELIEGKQKEDIIDFIQKYEDTEHITHHKMTIEELEDSLETRIKDKNGLTTIQANSKLSQEKLRLEEELNLWLITYLKELNYHSYLLLLCVVLCFIIYFMNIDQPIYLFLGLFLLAFTFVSWFFRYYSTKRSTSLMKLYKKLIPSEANVIRQGEIFSIEPFKLVPGDLIQINEDTILPADVRIIESNQLKINNAQFTGEPEDLLMTVEPSGSSLHQATNFAFCGSSCTSGNGIGVLVNSGLNTSLASLLKSLYLNSRTSKKSLLPKEIGRLTVITSVIAVVVCILLFLLGLILDIEFDANILYSLGIILSNIPLGVFFTIASSFDISFNRMRKKKLFVNNLDSVETLGSTTCICVDKTGILTQNKMSVSSLWYDGELKDASVNYQTFEQSKANITLGYDIRDSTFKELLYNFILGTTASFNFNPTEKQIKRHIAKKLKVNPTNLSSKNYQQNKDLAENELREIEKKKPFQLQHTQGNQLESSLIKFAQPLKDIDECKRRFPIVSFMAKDEFGEETSHSCEISYNSDSKHSIFVRYLADYTVESSKIHYLVIIKGDPEVIWPNCNTILVNGEDRMIHESWNNMLKVAIDTLAKNGEKILAFANIIKSGIEVFDQFVVKDRLEYSSCRDFRFVGLVGIKDPLRENISSSVGKWKRAGSLSSVSVTKAIMFTDDYPEAAAFIAKRTNIFSEESKTNLDMIENGMSEEQAFEECDALVVDGEELSYKLEEQDLQNQSTNDDDNDTVKKDFLLDCVSKDEVVFTRITPSQKFLVVDACQRLGHNVAVTGNNLSDLSTMGIADTGIAMEDGSNTLKNAADMVILDNDFSTIINGIEDGRLFYDNLKKSIAFTLSSNIPEMFPFIFAILFQAPLPFTVVMILVIDIGVNIIPSISFAYENPEHNILLNKPRNLKHDHLINSKLISFSYLQIGVIQAFAGLYTYFIVMNDYGFKPSTLIGLAGKKGIIPNSYDEYNPSVGTQTTVIRGNTRVNSEIPQKFNFNSLDNNSIDLRLYFYDLEPSHWSECRWYNDTPKWWAKNIVYDDITICYRSEALRYAQTAYLISIVATQWANLIVCKTRSLSISQHGISNKLANFGVIFGTLLVVVLCYVPWFNKVLGTRMIAPPHFSIPSFPFCIIIFFYDEGRKMLLRSGIEKETGKLIGWVAQNTYY</sequence>
<dbReference type="SUPFAM" id="SSF81665">
    <property type="entry name" value="Calcium ATPase, transmembrane domain M"/>
    <property type="match status" value="1"/>
</dbReference>
<feature type="transmembrane region" description="Helical" evidence="6">
    <location>
        <begin position="148"/>
        <end position="169"/>
    </location>
</feature>
<comment type="subcellular location">
    <subcellularLocation>
        <location evidence="1">Cell membrane</location>
        <topology evidence="1">Multi-pass membrane protein</topology>
    </subcellularLocation>
</comment>
<feature type="transmembrane region" description="Helical" evidence="6">
    <location>
        <begin position="1127"/>
        <end position="1147"/>
    </location>
</feature>
<dbReference type="PANTHER" id="PTHR43294:SF21">
    <property type="entry name" value="CATION TRANSPORTING ATPASE"/>
    <property type="match status" value="1"/>
</dbReference>
<evidence type="ECO:0008006" key="11">
    <source>
        <dbReference type="Google" id="ProtNLM"/>
    </source>
</evidence>
<dbReference type="GO" id="GO:1902600">
    <property type="term" value="P:proton transmembrane transport"/>
    <property type="evidence" value="ECO:0007669"/>
    <property type="project" value="TreeGrafter"/>
</dbReference>
<dbReference type="Pfam" id="PF00689">
    <property type="entry name" value="Cation_ATPase_C"/>
    <property type="match status" value="1"/>
</dbReference>
<dbReference type="PRINTS" id="PR00121">
    <property type="entry name" value="NAKATPASE"/>
</dbReference>
<dbReference type="AlphaFoldDB" id="A0AAD1XFN6"/>
<dbReference type="Gene3D" id="3.40.50.1000">
    <property type="entry name" value="HAD superfamily/HAD-like"/>
    <property type="match status" value="1"/>
</dbReference>
<feature type="transmembrane region" description="Helical" evidence="6">
    <location>
        <begin position="343"/>
        <end position="366"/>
    </location>
</feature>
<keyword evidence="5 6" id="KW-0472">Membrane</keyword>
<dbReference type="InterPro" id="IPR036412">
    <property type="entry name" value="HAD-like_sf"/>
</dbReference>
<dbReference type="GO" id="GO:0005391">
    <property type="term" value="F:P-type sodium:potassium-exchanging transporter activity"/>
    <property type="evidence" value="ECO:0007669"/>
    <property type="project" value="TreeGrafter"/>
</dbReference>
<dbReference type="Gene3D" id="2.70.150.10">
    <property type="entry name" value="Calcium-transporting ATPase, cytoplasmic transduction domain A"/>
    <property type="match status" value="1"/>
</dbReference>
<evidence type="ECO:0000256" key="4">
    <source>
        <dbReference type="ARBA" id="ARBA00022989"/>
    </source>
</evidence>
<evidence type="ECO:0000313" key="10">
    <source>
        <dbReference type="Proteomes" id="UP001295684"/>
    </source>
</evidence>
<dbReference type="Gene3D" id="1.20.1110.10">
    <property type="entry name" value="Calcium-transporting ATPase, transmembrane domain"/>
    <property type="match status" value="2"/>
</dbReference>
<feature type="transmembrane region" description="Helical" evidence="6">
    <location>
        <begin position="313"/>
        <end position="337"/>
    </location>
</feature>
<keyword evidence="4 6" id="KW-1133">Transmembrane helix</keyword>
<dbReference type="GO" id="GO:0006883">
    <property type="term" value="P:intracellular sodium ion homeostasis"/>
    <property type="evidence" value="ECO:0007669"/>
    <property type="project" value="TreeGrafter"/>
</dbReference>
<feature type="transmembrane region" description="Helical" evidence="6">
    <location>
        <begin position="1159"/>
        <end position="1176"/>
    </location>
</feature>
<reference evidence="9" key="1">
    <citation type="submission" date="2023-07" db="EMBL/GenBank/DDBJ databases">
        <authorList>
            <consortium name="AG Swart"/>
            <person name="Singh M."/>
            <person name="Singh A."/>
            <person name="Seah K."/>
            <person name="Emmerich C."/>
        </authorList>
    </citation>
    <scope>NUCLEOTIDE SEQUENCE</scope>
    <source>
        <strain evidence="9">DP1</strain>
    </source>
</reference>
<dbReference type="GO" id="GO:0030007">
    <property type="term" value="P:intracellular potassium ion homeostasis"/>
    <property type="evidence" value="ECO:0007669"/>
    <property type="project" value="TreeGrafter"/>
</dbReference>
<dbReference type="InterPro" id="IPR023298">
    <property type="entry name" value="ATPase_P-typ_TM_dom_sf"/>
</dbReference>
<dbReference type="SUPFAM" id="SSF81653">
    <property type="entry name" value="Calcium ATPase, transduction domain A"/>
    <property type="match status" value="1"/>
</dbReference>
<dbReference type="GO" id="GO:0036376">
    <property type="term" value="P:sodium ion export across plasma membrane"/>
    <property type="evidence" value="ECO:0007669"/>
    <property type="project" value="TreeGrafter"/>
</dbReference>
<dbReference type="GO" id="GO:1990573">
    <property type="term" value="P:potassium ion import across plasma membrane"/>
    <property type="evidence" value="ECO:0007669"/>
    <property type="project" value="TreeGrafter"/>
</dbReference>
<evidence type="ECO:0000259" key="7">
    <source>
        <dbReference type="Pfam" id="PF00122"/>
    </source>
</evidence>
<dbReference type="GO" id="GO:0005524">
    <property type="term" value="F:ATP binding"/>
    <property type="evidence" value="ECO:0007669"/>
    <property type="project" value="InterPro"/>
</dbReference>
<dbReference type="Gene3D" id="3.40.1110.10">
    <property type="entry name" value="Calcium-transporting ATPase, cytoplasmic domain N"/>
    <property type="match status" value="1"/>
</dbReference>
<dbReference type="InterPro" id="IPR001757">
    <property type="entry name" value="P_typ_ATPase"/>
</dbReference>
<feature type="domain" description="P-type ATPase A" evidence="7">
    <location>
        <begin position="183"/>
        <end position="293"/>
    </location>
</feature>
<evidence type="ECO:0000313" key="9">
    <source>
        <dbReference type="EMBL" id="CAI2369776.1"/>
    </source>
</evidence>
<dbReference type="Pfam" id="PF00122">
    <property type="entry name" value="E1-E2_ATPase"/>
    <property type="match status" value="1"/>
</dbReference>
<evidence type="ECO:0000256" key="6">
    <source>
        <dbReference type="SAM" id="Phobius"/>
    </source>
</evidence>
<proteinExistence type="predicted"/>
<name>A0AAD1XFN6_EUPCR</name>
<accession>A0AAD1XFN6</accession>